<reference evidence="1" key="1">
    <citation type="submission" date="2014-11" db="EMBL/GenBank/DDBJ databases">
        <authorList>
            <person name="Amaro Gonzalez C."/>
        </authorList>
    </citation>
    <scope>NUCLEOTIDE SEQUENCE</scope>
</reference>
<organism evidence="1">
    <name type="scientific">Anguilla anguilla</name>
    <name type="common">European freshwater eel</name>
    <name type="synonym">Muraena anguilla</name>
    <dbReference type="NCBI Taxonomy" id="7936"/>
    <lineage>
        <taxon>Eukaryota</taxon>
        <taxon>Metazoa</taxon>
        <taxon>Chordata</taxon>
        <taxon>Craniata</taxon>
        <taxon>Vertebrata</taxon>
        <taxon>Euteleostomi</taxon>
        <taxon>Actinopterygii</taxon>
        <taxon>Neopterygii</taxon>
        <taxon>Teleostei</taxon>
        <taxon>Anguilliformes</taxon>
        <taxon>Anguillidae</taxon>
        <taxon>Anguilla</taxon>
    </lineage>
</organism>
<reference evidence="1" key="2">
    <citation type="journal article" date="2015" name="Fish Shellfish Immunol.">
        <title>Early steps in the European eel (Anguilla anguilla)-Vibrio vulnificus interaction in the gills: Role of the RtxA13 toxin.</title>
        <authorList>
            <person name="Callol A."/>
            <person name="Pajuelo D."/>
            <person name="Ebbesson L."/>
            <person name="Teles M."/>
            <person name="MacKenzie S."/>
            <person name="Amaro C."/>
        </authorList>
    </citation>
    <scope>NUCLEOTIDE SEQUENCE</scope>
</reference>
<accession>A0A0E9USJ6</accession>
<dbReference type="AlphaFoldDB" id="A0A0E9USJ6"/>
<name>A0A0E9USJ6_ANGAN</name>
<sequence>MDSIIIDNILMFWNILHVIYYFQ</sequence>
<protein>
    <submittedName>
        <fullName evidence="1">Uncharacterized protein</fullName>
    </submittedName>
</protein>
<evidence type="ECO:0000313" key="1">
    <source>
        <dbReference type="EMBL" id="JAH68195.1"/>
    </source>
</evidence>
<dbReference type="EMBL" id="GBXM01040382">
    <property type="protein sequence ID" value="JAH68195.1"/>
    <property type="molecule type" value="Transcribed_RNA"/>
</dbReference>
<proteinExistence type="predicted"/>